<reference evidence="3" key="1">
    <citation type="journal article" date="2020" name="mSystems">
        <title>Genome- and Community-Level Interaction Insights into Carbon Utilization and Element Cycling Functions of Hydrothermarchaeota in Hydrothermal Sediment.</title>
        <authorList>
            <person name="Zhou Z."/>
            <person name="Liu Y."/>
            <person name="Xu W."/>
            <person name="Pan J."/>
            <person name="Luo Z.H."/>
            <person name="Li M."/>
        </authorList>
    </citation>
    <scope>NUCLEOTIDE SEQUENCE [LARGE SCALE GENOMIC DNA]</scope>
    <source>
        <strain evidence="3">SpSt-468</strain>
    </source>
</reference>
<evidence type="ECO:0000259" key="2">
    <source>
        <dbReference type="Pfam" id="PF13439"/>
    </source>
</evidence>
<gene>
    <name evidence="3" type="ORF">ENS19_01875</name>
</gene>
<accession>A0A7C3IWK9</accession>
<dbReference type="EMBL" id="DSTX01000002">
    <property type="protein sequence ID" value="HFK20010.1"/>
    <property type="molecule type" value="Genomic_DNA"/>
</dbReference>
<dbReference type="PANTHER" id="PTHR45947">
    <property type="entry name" value="SULFOQUINOVOSYL TRANSFERASE SQD2"/>
    <property type="match status" value="1"/>
</dbReference>
<comment type="caution">
    <text evidence="3">The sequence shown here is derived from an EMBL/GenBank/DDBJ whole genome shotgun (WGS) entry which is preliminary data.</text>
</comment>
<dbReference type="PANTHER" id="PTHR45947:SF3">
    <property type="entry name" value="SULFOQUINOVOSYL TRANSFERASE SQD2"/>
    <property type="match status" value="1"/>
</dbReference>
<dbReference type="Gene3D" id="3.40.50.2000">
    <property type="entry name" value="Glycogen Phosphorylase B"/>
    <property type="match status" value="2"/>
</dbReference>
<evidence type="ECO:0000259" key="1">
    <source>
        <dbReference type="Pfam" id="PF00534"/>
    </source>
</evidence>
<dbReference type="InterPro" id="IPR050194">
    <property type="entry name" value="Glycosyltransferase_grp1"/>
</dbReference>
<feature type="domain" description="Glycosyltransferase subfamily 4-like N-terminal" evidence="2">
    <location>
        <begin position="15"/>
        <end position="184"/>
    </location>
</feature>
<dbReference type="CDD" id="cd03801">
    <property type="entry name" value="GT4_PimA-like"/>
    <property type="match status" value="1"/>
</dbReference>
<sequence>MRVLMVSWEYPPHLVGGLGRHVHSLSKILASKGIGVTVLTFSDGTSPLHERSENVDIVRVNPYSLRHPDFVSWIQTLNYLMVQSEKEVGDYDIIHVHDWLGAYAGIVLKHMSRKPMVATMHSTEMGRRGTLSNDNERHIHQTEWWLAFEAWHIICCSKYMHWEISTNLGCPKDKITIIHNGLDKSYISPFVFEKEYPKNEKEKVVLFVGRLVYEKGPQVLIKAAQLLKSDRVKFAIVGDGAMKPYLEELSRRLGVDGKVRFYGHVSDEELSRLYQQAYLSVFPSLYEPFGIVALEAMGTGVPVIASNTGGLDEIVQDGINGLKFQNGSAESLAQAIDKLINDVDLRNRIVKNARSSLKRFSWEKAVNATVEVYSKVLEEYNAGRWKPAV</sequence>
<dbReference type="Pfam" id="PF00534">
    <property type="entry name" value="Glycos_transf_1"/>
    <property type="match status" value="1"/>
</dbReference>
<keyword evidence="3" id="KW-0808">Transferase</keyword>
<dbReference type="Pfam" id="PF13439">
    <property type="entry name" value="Glyco_transf_4"/>
    <property type="match status" value="1"/>
</dbReference>
<proteinExistence type="predicted"/>
<feature type="domain" description="Glycosyl transferase family 1" evidence="1">
    <location>
        <begin position="194"/>
        <end position="355"/>
    </location>
</feature>
<evidence type="ECO:0000313" key="3">
    <source>
        <dbReference type="EMBL" id="HFK20010.1"/>
    </source>
</evidence>
<protein>
    <submittedName>
        <fullName evidence="3">Glycosyltransferase family 1 protein</fullName>
    </submittedName>
</protein>
<dbReference type="GO" id="GO:0016757">
    <property type="term" value="F:glycosyltransferase activity"/>
    <property type="evidence" value="ECO:0007669"/>
    <property type="project" value="InterPro"/>
</dbReference>
<name>A0A7C3IWK9_9CREN</name>
<dbReference type="InterPro" id="IPR028098">
    <property type="entry name" value="Glyco_trans_4-like_N"/>
</dbReference>
<dbReference type="InterPro" id="IPR001296">
    <property type="entry name" value="Glyco_trans_1"/>
</dbReference>
<dbReference type="AlphaFoldDB" id="A0A7C3IWK9"/>
<dbReference type="SUPFAM" id="SSF53756">
    <property type="entry name" value="UDP-Glycosyltransferase/glycogen phosphorylase"/>
    <property type="match status" value="1"/>
</dbReference>
<organism evidence="3">
    <name type="scientific">Candidatus Methanomethylicus mesodigestus</name>
    <dbReference type="NCBI Taxonomy" id="1867258"/>
    <lineage>
        <taxon>Archaea</taxon>
        <taxon>Thermoproteota</taxon>
        <taxon>Methanosuratincolia</taxon>
        <taxon>Candidatus Methanomethylicales</taxon>
        <taxon>Candidatus Methanomethylicaceae</taxon>
        <taxon>Candidatus Methanomethylicus</taxon>
    </lineage>
</organism>